<dbReference type="Gene3D" id="1.10.20.140">
    <property type="match status" value="1"/>
</dbReference>
<evidence type="ECO:0000256" key="2">
    <source>
        <dbReference type="ARBA" id="ARBA00003213"/>
    </source>
</evidence>
<dbReference type="Proteomes" id="UP000236884">
    <property type="component" value="Chromosome"/>
</dbReference>
<comment type="function">
    <text evidence="2 10 12">Catalyzes the transfer of a dimethylallyl group onto the adenine at position 37 in tRNAs that read codons beginning with uridine, leading to the formation of N6-(dimethylallyl)adenosine (i(6)A).</text>
</comment>
<keyword evidence="7 10" id="KW-0067">ATP-binding</keyword>
<evidence type="ECO:0000256" key="8">
    <source>
        <dbReference type="ARBA" id="ARBA00022842"/>
    </source>
</evidence>
<comment type="catalytic activity">
    <reaction evidence="9 10 11">
        <text>adenosine(37) in tRNA + dimethylallyl diphosphate = N(6)-dimethylallyladenosine(37) in tRNA + diphosphate</text>
        <dbReference type="Rhea" id="RHEA:26482"/>
        <dbReference type="Rhea" id="RHEA-COMP:10162"/>
        <dbReference type="Rhea" id="RHEA-COMP:10375"/>
        <dbReference type="ChEBI" id="CHEBI:33019"/>
        <dbReference type="ChEBI" id="CHEBI:57623"/>
        <dbReference type="ChEBI" id="CHEBI:74411"/>
        <dbReference type="ChEBI" id="CHEBI:74415"/>
        <dbReference type="EC" id="2.5.1.75"/>
    </reaction>
</comment>
<dbReference type="EMBL" id="AP014946">
    <property type="protein sequence ID" value="BAT59361.1"/>
    <property type="molecule type" value="Genomic_DNA"/>
</dbReference>
<dbReference type="FunFam" id="1.10.20.140:FF:000001">
    <property type="entry name" value="tRNA dimethylallyltransferase"/>
    <property type="match status" value="1"/>
</dbReference>
<evidence type="ECO:0000256" key="12">
    <source>
        <dbReference type="RuleBase" id="RU003784"/>
    </source>
</evidence>
<evidence type="ECO:0000256" key="13">
    <source>
        <dbReference type="RuleBase" id="RU003785"/>
    </source>
</evidence>
<feature type="region of interest" description="Interaction with substrate tRNA" evidence="10">
    <location>
        <begin position="30"/>
        <end position="33"/>
    </location>
</feature>
<evidence type="ECO:0000256" key="6">
    <source>
        <dbReference type="ARBA" id="ARBA00022741"/>
    </source>
</evidence>
<proteinExistence type="inferred from homology"/>
<keyword evidence="8 10" id="KW-0460">Magnesium</keyword>
<evidence type="ECO:0000256" key="4">
    <source>
        <dbReference type="ARBA" id="ARBA00022679"/>
    </source>
</evidence>
<comment type="cofactor">
    <cofactor evidence="1 10">
        <name>Mg(2+)</name>
        <dbReference type="ChEBI" id="CHEBI:18420"/>
    </cofactor>
</comment>
<evidence type="ECO:0000256" key="9">
    <source>
        <dbReference type="ARBA" id="ARBA00049563"/>
    </source>
</evidence>
<dbReference type="HAMAP" id="MF_00185">
    <property type="entry name" value="IPP_trans"/>
    <property type="match status" value="1"/>
</dbReference>
<evidence type="ECO:0000256" key="11">
    <source>
        <dbReference type="RuleBase" id="RU003783"/>
    </source>
</evidence>
<keyword evidence="15" id="KW-1185">Reference proteome</keyword>
<dbReference type="Gene3D" id="3.40.50.300">
    <property type="entry name" value="P-loop containing nucleotide triphosphate hydrolases"/>
    <property type="match status" value="1"/>
</dbReference>
<dbReference type="GO" id="GO:0052381">
    <property type="term" value="F:tRNA dimethylallyltransferase activity"/>
    <property type="evidence" value="ECO:0007669"/>
    <property type="project" value="UniProtKB-UniRule"/>
</dbReference>
<evidence type="ECO:0000256" key="5">
    <source>
        <dbReference type="ARBA" id="ARBA00022694"/>
    </source>
</evidence>
<feature type="site" description="Interaction with substrate tRNA" evidence="10">
    <location>
        <position position="122"/>
    </location>
</feature>
<comment type="caution">
    <text evidence="10">Lacks conserved residue(s) required for the propagation of feature annotation.</text>
</comment>
<comment type="similarity">
    <text evidence="3 10 13">Belongs to the IPP transferase family.</text>
</comment>
<keyword evidence="5 10" id="KW-0819">tRNA processing</keyword>
<accession>A0A0S3PTR8</accession>
<feature type="binding site" evidence="10">
    <location>
        <begin position="5"/>
        <end position="12"/>
    </location>
    <ligand>
        <name>ATP</name>
        <dbReference type="ChEBI" id="CHEBI:30616"/>
    </ligand>
</feature>
<evidence type="ECO:0000256" key="10">
    <source>
        <dbReference type="HAMAP-Rule" id="MF_00185"/>
    </source>
</evidence>
<dbReference type="Pfam" id="PF01715">
    <property type="entry name" value="IPPT"/>
    <property type="match status" value="1"/>
</dbReference>
<dbReference type="InterPro" id="IPR027417">
    <property type="entry name" value="P-loop_NTPase"/>
</dbReference>
<reference evidence="14 15" key="1">
    <citation type="submission" date="2015-08" db="EMBL/GenBank/DDBJ databases">
        <title>Investigation of the bacterial diversity of lava forest soil.</title>
        <authorList>
            <person name="Lee J.S."/>
        </authorList>
    </citation>
    <scope>NUCLEOTIDE SEQUENCE [LARGE SCALE GENOMIC DNA]</scope>
    <source>
        <strain evidence="14 15">GJW-30</strain>
    </source>
</reference>
<comment type="subunit">
    <text evidence="10">Monomer.</text>
</comment>
<name>A0A0S3PTR8_9BRAD</name>
<feature type="binding site" evidence="10">
    <location>
        <begin position="7"/>
        <end position="12"/>
    </location>
    <ligand>
        <name>substrate</name>
    </ligand>
</feature>
<evidence type="ECO:0000256" key="7">
    <source>
        <dbReference type="ARBA" id="ARBA00022840"/>
    </source>
</evidence>
<feature type="site" description="Interaction with substrate tRNA" evidence="10">
    <location>
        <position position="96"/>
    </location>
</feature>
<dbReference type="InterPro" id="IPR039657">
    <property type="entry name" value="Dimethylallyltransferase"/>
</dbReference>
<protein>
    <recommendedName>
        <fullName evidence="10">tRNA dimethylallyltransferase</fullName>
        <ecNumber evidence="10">2.5.1.75</ecNumber>
    </recommendedName>
    <alternativeName>
        <fullName evidence="10">Dimethylallyl diphosphate:tRNA dimethylallyltransferase</fullName>
        <shortName evidence="10">DMAPP:tRNA dimethylallyltransferase</shortName>
        <shortName evidence="10">DMATase</shortName>
    </alternativeName>
    <alternativeName>
        <fullName evidence="10">Isopentenyl-diphosphate:tRNA isopentenyltransferase</fullName>
        <shortName evidence="10">IPP transferase</shortName>
        <shortName evidence="10">IPPT</shortName>
        <shortName evidence="10">IPTase</shortName>
    </alternativeName>
</protein>
<evidence type="ECO:0000313" key="14">
    <source>
        <dbReference type="EMBL" id="BAT59361.1"/>
    </source>
</evidence>
<sequence length="297" mass="32578">MLIAGPTASGKSALAIAVAERFGGRIINADSMQVYADLRVITARPTPDEEAQVPHVMYGWIDAAVNYSAGQWLRDAEQELETCRRDGVRPIIVGGTGLYFKLLTSGIAAIPPIPEEIRQSVRARIEREGSQALHAELAVGDPEAAARLHTSDGSRIVRAIEVLEATGRTLSDWQRENAPPILDGANTACVFVDCDRDDLAGRIGRRFDQMLEQGALDEVKALGERKLDPALPAMKAHGVPWLIKYFDGKISLADAASHGKLETLQYTKRQRTWARNQFPDWPWETSETALGSVARQL</sequence>
<dbReference type="EC" id="2.5.1.75" evidence="10"/>
<dbReference type="InterPro" id="IPR018022">
    <property type="entry name" value="IPT"/>
</dbReference>
<keyword evidence="6 10" id="KW-0547">Nucleotide-binding</keyword>
<dbReference type="GO" id="GO:0005524">
    <property type="term" value="F:ATP binding"/>
    <property type="evidence" value="ECO:0007669"/>
    <property type="project" value="UniProtKB-UniRule"/>
</dbReference>
<evidence type="ECO:0000256" key="3">
    <source>
        <dbReference type="ARBA" id="ARBA00005842"/>
    </source>
</evidence>
<evidence type="ECO:0000313" key="15">
    <source>
        <dbReference type="Proteomes" id="UP000236884"/>
    </source>
</evidence>
<dbReference type="NCBIfam" id="TIGR00174">
    <property type="entry name" value="miaA"/>
    <property type="match status" value="1"/>
</dbReference>
<evidence type="ECO:0000256" key="1">
    <source>
        <dbReference type="ARBA" id="ARBA00001946"/>
    </source>
</evidence>
<dbReference type="GO" id="GO:0006400">
    <property type="term" value="P:tRNA modification"/>
    <property type="evidence" value="ECO:0007669"/>
    <property type="project" value="TreeGrafter"/>
</dbReference>
<dbReference type="PANTHER" id="PTHR11088:SF60">
    <property type="entry name" value="TRNA DIMETHYLALLYLTRANSFERASE"/>
    <property type="match status" value="1"/>
</dbReference>
<gene>
    <name evidence="10 14" type="primary">miaA</name>
    <name evidence="14" type="ORF">GJW-30_1_01893</name>
</gene>
<organism evidence="14 15">
    <name type="scientific">Variibacter gotjawalensis</name>
    <dbReference type="NCBI Taxonomy" id="1333996"/>
    <lineage>
        <taxon>Bacteria</taxon>
        <taxon>Pseudomonadati</taxon>
        <taxon>Pseudomonadota</taxon>
        <taxon>Alphaproteobacteria</taxon>
        <taxon>Hyphomicrobiales</taxon>
        <taxon>Nitrobacteraceae</taxon>
        <taxon>Variibacter</taxon>
    </lineage>
</organism>
<dbReference type="AlphaFoldDB" id="A0A0S3PTR8"/>
<dbReference type="KEGG" id="vgo:GJW-30_1_01893"/>
<dbReference type="SUPFAM" id="SSF52540">
    <property type="entry name" value="P-loop containing nucleoside triphosphate hydrolases"/>
    <property type="match status" value="2"/>
</dbReference>
<keyword evidence="4 10" id="KW-0808">Transferase</keyword>
<dbReference type="PANTHER" id="PTHR11088">
    <property type="entry name" value="TRNA DIMETHYLALLYLTRANSFERASE"/>
    <property type="match status" value="1"/>
</dbReference>